<reference evidence="1 2" key="1">
    <citation type="submission" date="2017-09" db="EMBL/GenBank/DDBJ databases">
        <authorList>
            <person name="Ehlers B."/>
            <person name="Leendertz F.H."/>
        </authorList>
    </citation>
    <scope>NUCLEOTIDE SEQUENCE [LARGE SCALE GENOMIC DNA]</scope>
    <source>
        <strain evidence="1 2">DJ-1</strain>
    </source>
</reference>
<gene>
    <name evidence="1" type="ORF">CMV24_29775</name>
</gene>
<proteinExistence type="predicted"/>
<dbReference type="EMBL" id="NTME01000076">
    <property type="protein sequence ID" value="PBJ91948.1"/>
    <property type="molecule type" value="Genomic_DNA"/>
</dbReference>
<organism evidence="1 2">
    <name type="scientific">Pseudomonas plecoglossicida</name>
    <dbReference type="NCBI Taxonomy" id="70775"/>
    <lineage>
        <taxon>Bacteria</taxon>
        <taxon>Pseudomonadati</taxon>
        <taxon>Pseudomonadota</taxon>
        <taxon>Gammaproteobacteria</taxon>
        <taxon>Pseudomonadales</taxon>
        <taxon>Pseudomonadaceae</taxon>
        <taxon>Pseudomonas</taxon>
    </lineage>
</organism>
<dbReference type="RefSeq" id="WP_023383616.1">
    <property type="nucleotide sequence ID" value="NZ_NTME01000076.1"/>
</dbReference>
<protein>
    <submittedName>
        <fullName evidence="1">Uncharacterized protein</fullName>
    </submittedName>
</protein>
<dbReference type="AlphaFoldDB" id="A0A2A3LVV8"/>
<comment type="caution">
    <text evidence="1">The sequence shown here is derived from an EMBL/GenBank/DDBJ whole genome shotgun (WGS) entry which is preliminary data.</text>
</comment>
<accession>A0A2A3LVV8</accession>
<dbReference type="Proteomes" id="UP000218102">
    <property type="component" value="Unassembled WGS sequence"/>
</dbReference>
<evidence type="ECO:0000313" key="2">
    <source>
        <dbReference type="Proteomes" id="UP000218102"/>
    </source>
</evidence>
<sequence>MSTLNNYSEADLDTEISVKLTLRDLLILSWGHESVSFVPGEASDKEFKAAEQKIDNALNQLRVQISRAERPNLMVDEGQRAPQLSADAIQTVLKTNTRN</sequence>
<name>A0A2A3LVV8_PSEDL</name>
<evidence type="ECO:0000313" key="1">
    <source>
        <dbReference type="EMBL" id="PBJ91948.1"/>
    </source>
</evidence>